<organism evidence="2">
    <name type="scientific">Hexamita inflata</name>
    <dbReference type="NCBI Taxonomy" id="28002"/>
    <lineage>
        <taxon>Eukaryota</taxon>
        <taxon>Metamonada</taxon>
        <taxon>Diplomonadida</taxon>
        <taxon>Hexamitidae</taxon>
        <taxon>Hexamitinae</taxon>
        <taxon>Hexamita</taxon>
    </lineage>
</organism>
<keyword evidence="1" id="KW-1133">Transmembrane helix</keyword>
<dbReference type="EMBL" id="CATOUU010001183">
    <property type="protein sequence ID" value="CAI9978213.1"/>
    <property type="molecule type" value="Genomic_DNA"/>
</dbReference>
<reference evidence="3 4" key="2">
    <citation type="submission" date="2024-07" db="EMBL/GenBank/DDBJ databases">
        <authorList>
            <person name="Akdeniz Z."/>
        </authorList>
    </citation>
    <scope>NUCLEOTIDE SEQUENCE [LARGE SCALE GENOMIC DNA]</scope>
</reference>
<feature type="transmembrane region" description="Helical" evidence="1">
    <location>
        <begin position="97"/>
        <end position="115"/>
    </location>
</feature>
<evidence type="ECO:0000256" key="1">
    <source>
        <dbReference type="SAM" id="Phobius"/>
    </source>
</evidence>
<protein>
    <submittedName>
        <fullName evidence="3">Hypothetical_protein</fullName>
    </submittedName>
</protein>
<name>A0AA86RRD6_9EUKA</name>
<keyword evidence="4" id="KW-1185">Reference proteome</keyword>
<feature type="transmembrane region" description="Helical" evidence="1">
    <location>
        <begin position="58"/>
        <end position="77"/>
    </location>
</feature>
<proteinExistence type="predicted"/>
<evidence type="ECO:0000313" key="2">
    <source>
        <dbReference type="EMBL" id="CAI9978213.1"/>
    </source>
</evidence>
<evidence type="ECO:0000313" key="4">
    <source>
        <dbReference type="Proteomes" id="UP001642409"/>
    </source>
</evidence>
<keyword evidence="1" id="KW-0472">Membrane</keyword>
<sequence>MYRVLKDQIYNSKKLEQLHLCIPMNYLVGSSHSTLTLSTSRIQNEICRDKQEWKQQSACIAIFHIIFVYLSQLVAQQYSSTAYIFSHSLLSLHTGKSREHCGALFVLYVIVLWLFG</sequence>
<keyword evidence="1" id="KW-0812">Transmembrane</keyword>
<evidence type="ECO:0000313" key="3">
    <source>
        <dbReference type="EMBL" id="CAL6034571.1"/>
    </source>
</evidence>
<reference evidence="2" key="1">
    <citation type="submission" date="2023-06" db="EMBL/GenBank/DDBJ databases">
        <authorList>
            <person name="Kurt Z."/>
        </authorList>
    </citation>
    <scope>NUCLEOTIDE SEQUENCE</scope>
</reference>
<comment type="caution">
    <text evidence="2">The sequence shown here is derived from an EMBL/GenBank/DDBJ whole genome shotgun (WGS) entry which is preliminary data.</text>
</comment>
<dbReference type="EMBL" id="CAXDID020000128">
    <property type="protein sequence ID" value="CAL6034571.1"/>
    <property type="molecule type" value="Genomic_DNA"/>
</dbReference>
<dbReference type="AlphaFoldDB" id="A0AA86RRD6"/>
<gene>
    <name evidence="3" type="ORF">HINF_LOCUS35518</name>
    <name evidence="2" type="ORF">HINF_LOCUS65858</name>
</gene>
<dbReference type="Proteomes" id="UP001642409">
    <property type="component" value="Unassembled WGS sequence"/>
</dbReference>
<accession>A0AA86RRD6</accession>